<accession>A0ABW0BGW4</accession>
<evidence type="ECO:0000313" key="3">
    <source>
        <dbReference type="Proteomes" id="UP001596087"/>
    </source>
</evidence>
<name>A0ABW0BGW4_9ACTN</name>
<keyword evidence="3" id="KW-1185">Reference proteome</keyword>
<dbReference type="CDD" id="cd12108">
    <property type="entry name" value="Hr-like"/>
    <property type="match status" value="1"/>
</dbReference>
<comment type="caution">
    <text evidence="2">The sequence shown here is derived from an EMBL/GenBank/DDBJ whole genome shotgun (WGS) entry which is preliminary data.</text>
</comment>
<evidence type="ECO:0000259" key="1">
    <source>
        <dbReference type="Pfam" id="PF01814"/>
    </source>
</evidence>
<dbReference type="InterPro" id="IPR012312">
    <property type="entry name" value="Hemerythrin-like"/>
</dbReference>
<dbReference type="Pfam" id="PF01814">
    <property type="entry name" value="Hemerythrin"/>
    <property type="match status" value="1"/>
</dbReference>
<sequence length="235" mass="26451">MTTPQPVQISLPGQTHVAHGPHDQTGMYLMHHAFRRDLARFKSAVRQTPVGEHETWRLLAARWDRFGTVLHHHHQVEDEAIWPVLLEAVRGDEADTATLTAMEAEHGQIDPALAACTEAFAAMAAHPCDDHRNALDVHVTTTRAALLDHLRHEETEALPLLQRVMTEEQFAASEAAAEKGYPARLLPFLVPWVADEVPADVSEHFLREAGTAYAVMLRLLRGRHARREQRVFRFA</sequence>
<organism evidence="2 3">
    <name type="scientific">Nocardioides taihuensis</name>
    <dbReference type="NCBI Taxonomy" id="1835606"/>
    <lineage>
        <taxon>Bacteria</taxon>
        <taxon>Bacillati</taxon>
        <taxon>Actinomycetota</taxon>
        <taxon>Actinomycetes</taxon>
        <taxon>Propionibacteriales</taxon>
        <taxon>Nocardioidaceae</taxon>
        <taxon>Nocardioides</taxon>
    </lineage>
</organism>
<gene>
    <name evidence="2" type="ORF">ACFPGP_07405</name>
</gene>
<evidence type="ECO:0000313" key="2">
    <source>
        <dbReference type="EMBL" id="MFC5176493.1"/>
    </source>
</evidence>
<dbReference type="Gene3D" id="1.20.120.520">
    <property type="entry name" value="nmb1532 protein domain like"/>
    <property type="match status" value="1"/>
</dbReference>
<dbReference type="Proteomes" id="UP001596087">
    <property type="component" value="Unassembled WGS sequence"/>
</dbReference>
<protein>
    <submittedName>
        <fullName evidence="2">Hemerythrin domain-containing protein</fullName>
    </submittedName>
</protein>
<feature type="domain" description="Hemerythrin-like" evidence="1">
    <location>
        <begin position="28"/>
        <end position="161"/>
    </location>
</feature>
<dbReference type="RefSeq" id="WP_378588858.1">
    <property type="nucleotide sequence ID" value="NZ_JBHSKD010000007.1"/>
</dbReference>
<dbReference type="EMBL" id="JBHSKD010000007">
    <property type="protein sequence ID" value="MFC5176493.1"/>
    <property type="molecule type" value="Genomic_DNA"/>
</dbReference>
<proteinExistence type="predicted"/>
<reference evidence="3" key="1">
    <citation type="journal article" date="2019" name="Int. J. Syst. Evol. Microbiol.">
        <title>The Global Catalogue of Microorganisms (GCM) 10K type strain sequencing project: providing services to taxonomists for standard genome sequencing and annotation.</title>
        <authorList>
            <consortium name="The Broad Institute Genomics Platform"/>
            <consortium name="The Broad Institute Genome Sequencing Center for Infectious Disease"/>
            <person name="Wu L."/>
            <person name="Ma J."/>
        </authorList>
    </citation>
    <scope>NUCLEOTIDE SEQUENCE [LARGE SCALE GENOMIC DNA]</scope>
    <source>
        <strain evidence="3">DFY41</strain>
    </source>
</reference>